<dbReference type="KEGG" id="mmab:HQ865_11210"/>
<keyword evidence="4" id="KW-0732">Signal</keyword>
<keyword evidence="3" id="KW-0998">Cell outer membrane</keyword>
<feature type="signal peptide" evidence="4">
    <location>
        <begin position="1"/>
        <end position="20"/>
    </location>
</feature>
<protein>
    <submittedName>
        <fullName evidence="6">STN domain-containing protein</fullName>
    </submittedName>
</protein>
<sequence>MRISTIILGIHLFCAALLLAEDIKAQTVSIDAKQVPVIQIFKTIEEQAGVTFTYNENTIQGLPAISLKVKSKSLSAVLKEIEQITSLKFKQSGNLIGVSKAAVVKKTLLSLHLFHPIAQFCLKM</sequence>
<dbReference type="Pfam" id="PF07660">
    <property type="entry name" value="STN"/>
    <property type="match status" value="1"/>
</dbReference>
<dbReference type="RefSeq" id="WP_173414991.1">
    <property type="nucleotide sequence ID" value="NZ_CP054139.1"/>
</dbReference>
<dbReference type="InterPro" id="IPR011662">
    <property type="entry name" value="Secretin/TonB_short_N"/>
</dbReference>
<accession>A0A7D4QAZ2</accession>
<dbReference type="EMBL" id="CP054139">
    <property type="protein sequence ID" value="QKJ30304.1"/>
    <property type="molecule type" value="Genomic_DNA"/>
</dbReference>
<evidence type="ECO:0000256" key="1">
    <source>
        <dbReference type="ARBA" id="ARBA00022448"/>
    </source>
</evidence>
<dbReference type="GO" id="GO:0019867">
    <property type="term" value="C:outer membrane"/>
    <property type="evidence" value="ECO:0007669"/>
    <property type="project" value="InterPro"/>
</dbReference>
<proteinExistence type="predicted"/>
<evidence type="ECO:0000313" key="7">
    <source>
        <dbReference type="Proteomes" id="UP000505355"/>
    </source>
</evidence>
<feature type="domain" description="Secretin/TonB short N-terminal" evidence="5">
    <location>
        <begin position="54"/>
        <end position="100"/>
    </location>
</feature>
<dbReference type="Proteomes" id="UP000505355">
    <property type="component" value="Chromosome"/>
</dbReference>
<feature type="chain" id="PRO_5028827389" evidence="4">
    <location>
        <begin position="21"/>
        <end position="124"/>
    </location>
</feature>
<keyword evidence="2" id="KW-0472">Membrane</keyword>
<evidence type="ECO:0000259" key="5">
    <source>
        <dbReference type="Pfam" id="PF07660"/>
    </source>
</evidence>
<evidence type="ECO:0000313" key="6">
    <source>
        <dbReference type="EMBL" id="QKJ30304.1"/>
    </source>
</evidence>
<keyword evidence="7" id="KW-1185">Reference proteome</keyword>
<dbReference type="Gene3D" id="3.55.50.30">
    <property type="match status" value="1"/>
</dbReference>
<evidence type="ECO:0000256" key="3">
    <source>
        <dbReference type="ARBA" id="ARBA00023237"/>
    </source>
</evidence>
<evidence type="ECO:0000256" key="4">
    <source>
        <dbReference type="SAM" id="SignalP"/>
    </source>
</evidence>
<evidence type="ECO:0000256" key="2">
    <source>
        <dbReference type="ARBA" id="ARBA00023136"/>
    </source>
</evidence>
<organism evidence="6 7">
    <name type="scientific">Mucilaginibacter mali</name>
    <dbReference type="NCBI Taxonomy" id="2740462"/>
    <lineage>
        <taxon>Bacteria</taxon>
        <taxon>Pseudomonadati</taxon>
        <taxon>Bacteroidota</taxon>
        <taxon>Sphingobacteriia</taxon>
        <taxon>Sphingobacteriales</taxon>
        <taxon>Sphingobacteriaceae</taxon>
        <taxon>Mucilaginibacter</taxon>
    </lineage>
</organism>
<name>A0A7D4QAZ2_9SPHI</name>
<dbReference type="AlphaFoldDB" id="A0A7D4QAZ2"/>
<gene>
    <name evidence="6" type="ORF">HQ865_11210</name>
</gene>
<keyword evidence="1" id="KW-0813">Transport</keyword>
<reference evidence="6 7" key="1">
    <citation type="submission" date="2020-05" db="EMBL/GenBank/DDBJ databases">
        <title>Mucilaginibacter mali sp. nov.</title>
        <authorList>
            <person name="Kim H.S."/>
            <person name="Lee K.C."/>
            <person name="Suh M.K."/>
            <person name="Kim J.-S."/>
            <person name="Han K.-I."/>
            <person name="Eom M.K."/>
            <person name="Shin Y.K."/>
            <person name="Lee J.-S."/>
        </authorList>
    </citation>
    <scope>NUCLEOTIDE SEQUENCE [LARGE SCALE GENOMIC DNA]</scope>
    <source>
        <strain evidence="6 7">G2-14</strain>
    </source>
</reference>